<gene>
    <name evidence="2" type="ORF">RRU01S_25_01580</name>
</gene>
<proteinExistence type="predicted"/>
<evidence type="ECO:0000256" key="1">
    <source>
        <dbReference type="SAM" id="MobiDB-lite"/>
    </source>
</evidence>
<dbReference type="EMBL" id="BBJU01000025">
    <property type="protein sequence ID" value="GAK72467.1"/>
    <property type="molecule type" value="Genomic_DNA"/>
</dbReference>
<comment type="caution">
    <text evidence="2">The sequence shown here is derived from an EMBL/GenBank/DDBJ whole genome shotgun (WGS) entry which is preliminary data.</text>
</comment>
<dbReference type="Proteomes" id="UP000028701">
    <property type="component" value="Unassembled WGS sequence"/>
</dbReference>
<protein>
    <recommendedName>
        <fullName evidence="4">DUF2946 domain-containing protein</fullName>
    </recommendedName>
</protein>
<dbReference type="OrthoDB" id="8400454at2"/>
<dbReference type="Pfam" id="PF11162">
    <property type="entry name" value="DUF2946"/>
    <property type="match status" value="1"/>
</dbReference>
<reference evidence="2 3" key="1">
    <citation type="submission" date="2014-08" db="EMBL/GenBank/DDBJ databases">
        <title>Whole genome shotgun sequence of Rhizobium rubi NBRC 13261.</title>
        <authorList>
            <person name="Katano-Makiyama Y."/>
            <person name="Hosoyama A."/>
            <person name="Hashimoto M."/>
            <person name="Hosoyama Y."/>
            <person name="Noguchi M."/>
            <person name="Tsuchikane K."/>
            <person name="Uohara A."/>
            <person name="Ohji S."/>
            <person name="Ichikawa N."/>
            <person name="Kimura A."/>
            <person name="Yamazoe A."/>
            <person name="Fujita N."/>
        </authorList>
    </citation>
    <scope>NUCLEOTIDE SEQUENCE [LARGE SCALE GENOMIC DNA]</scope>
    <source>
        <strain evidence="2 3">NBRC 13261</strain>
    </source>
</reference>
<name>A0A081D0M1_9HYPH</name>
<accession>A0A081D0M1</accession>
<evidence type="ECO:0008006" key="4">
    <source>
        <dbReference type="Google" id="ProtNLM"/>
    </source>
</evidence>
<feature type="region of interest" description="Disordered" evidence="1">
    <location>
        <begin position="113"/>
        <end position="134"/>
    </location>
</feature>
<evidence type="ECO:0000313" key="2">
    <source>
        <dbReference type="EMBL" id="GAK72467.1"/>
    </source>
</evidence>
<dbReference type="AlphaFoldDB" id="A0A081D0M1"/>
<dbReference type="RefSeq" id="WP_045231886.1">
    <property type="nucleotide sequence ID" value="NZ_BBJU01000025.1"/>
</dbReference>
<evidence type="ECO:0000313" key="3">
    <source>
        <dbReference type="Proteomes" id="UP000028701"/>
    </source>
</evidence>
<dbReference type="InterPro" id="IPR021333">
    <property type="entry name" value="DUF2946"/>
</dbReference>
<sequence>MKFVRKIMQDRSSAGAVAMLALLLFLLQGLANGVANGSMAAMALSADEVICSSHTPAGATGKQDTGTKLADNCCGTLCRLASASAVALLVTPTEITAGIVPKVDVAFLHHAAHLPPAPPNRESQPRAPPLVPQS</sequence>
<organism evidence="2 3">
    <name type="scientific">Agrobacterium rubi TR3 = NBRC 13261</name>
    <dbReference type="NCBI Taxonomy" id="1368415"/>
    <lineage>
        <taxon>Bacteria</taxon>
        <taxon>Pseudomonadati</taxon>
        <taxon>Pseudomonadota</taxon>
        <taxon>Alphaproteobacteria</taxon>
        <taxon>Hyphomicrobiales</taxon>
        <taxon>Rhizobiaceae</taxon>
        <taxon>Rhizobium/Agrobacterium group</taxon>
        <taxon>Agrobacterium</taxon>
    </lineage>
</organism>